<gene>
    <name evidence="1" type="ORF">T4E_1937</name>
</gene>
<organism evidence="1 2">
    <name type="scientific">Trichinella pseudospiralis</name>
    <name type="common">Parasitic roundworm</name>
    <dbReference type="NCBI Taxonomy" id="6337"/>
    <lineage>
        <taxon>Eukaryota</taxon>
        <taxon>Metazoa</taxon>
        <taxon>Ecdysozoa</taxon>
        <taxon>Nematoda</taxon>
        <taxon>Enoplea</taxon>
        <taxon>Dorylaimia</taxon>
        <taxon>Trichinellida</taxon>
        <taxon>Trichinellidae</taxon>
        <taxon>Trichinella</taxon>
    </lineage>
</organism>
<dbReference type="AlphaFoldDB" id="A0A0V0XTV2"/>
<comment type="caution">
    <text evidence="1">The sequence shown here is derived from an EMBL/GenBank/DDBJ whole genome shotgun (WGS) entry which is preliminary data.</text>
</comment>
<name>A0A0V0XTV2_TRIPS</name>
<proteinExistence type="predicted"/>
<accession>A0A0V0XTV2</accession>
<evidence type="ECO:0000313" key="1">
    <source>
        <dbReference type="EMBL" id="KRX91466.1"/>
    </source>
</evidence>
<evidence type="ECO:0000313" key="2">
    <source>
        <dbReference type="Proteomes" id="UP000054815"/>
    </source>
</evidence>
<reference evidence="1 2" key="1">
    <citation type="submission" date="2015-01" db="EMBL/GenBank/DDBJ databases">
        <title>Evolution of Trichinella species and genotypes.</title>
        <authorList>
            <person name="Korhonen P.K."/>
            <person name="Edoardo P."/>
            <person name="Giuseppe L.R."/>
            <person name="Gasser R.B."/>
        </authorList>
    </citation>
    <scope>NUCLEOTIDE SEQUENCE [LARGE SCALE GENOMIC DNA]</scope>
    <source>
        <strain evidence="1">ISS141</strain>
    </source>
</reference>
<protein>
    <submittedName>
        <fullName evidence="1">Uncharacterized protein</fullName>
    </submittedName>
</protein>
<sequence length="89" mass="10338">MLANRHCVEISASCLDSHHVWDLFNWTKYRYFPKKSMAMKSRDVPFPANRGYWLLDLLGDLPFKDCNPSTRSSIFGTRTNVVTALNPMR</sequence>
<dbReference type="Proteomes" id="UP000054815">
    <property type="component" value="Unassembled WGS sequence"/>
</dbReference>
<dbReference type="EMBL" id="JYDU01000136">
    <property type="protein sequence ID" value="KRX91466.1"/>
    <property type="molecule type" value="Genomic_DNA"/>
</dbReference>